<dbReference type="Gene3D" id="3.40.50.300">
    <property type="entry name" value="P-loop containing nucleotide triphosphate hydrolases"/>
    <property type="match status" value="1"/>
</dbReference>
<name>A0A395UVV6_9FIRM</name>
<dbReference type="SUPFAM" id="SSF52540">
    <property type="entry name" value="P-loop containing nucleoside triphosphate hydrolases"/>
    <property type="match status" value="1"/>
</dbReference>
<evidence type="ECO:0000313" key="2">
    <source>
        <dbReference type="EMBL" id="RGR53124.1"/>
    </source>
</evidence>
<dbReference type="PANTHER" id="PTHR34825:SF1">
    <property type="entry name" value="AAA-ATPASE-LIKE DOMAIN-CONTAINING PROTEIN"/>
    <property type="match status" value="1"/>
</dbReference>
<accession>A0A395UVV6</accession>
<protein>
    <recommendedName>
        <fullName evidence="1">AAA-ATPase-like domain-containing protein</fullName>
    </recommendedName>
</protein>
<organism evidence="2 4">
    <name type="scientific">Agathobacter rectalis</name>
    <dbReference type="NCBI Taxonomy" id="39491"/>
    <lineage>
        <taxon>Bacteria</taxon>
        <taxon>Bacillati</taxon>
        <taxon>Bacillota</taxon>
        <taxon>Clostridia</taxon>
        <taxon>Lachnospirales</taxon>
        <taxon>Lachnospiraceae</taxon>
        <taxon>Agathobacter</taxon>
    </lineage>
</organism>
<comment type="caution">
    <text evidence="2">The sequence shown here is derived from an EMBL/GenBank/DDBJ whole genome shotgun (WGS) entry which is preliminary data.</text>
</comment>
<dbReference type="EMBL" id="QRUJ01000015">
    <property type="protein sequence ID" value="RGR53124.1"/>
    <property type="molecule type" value="Genomic_DNA"/>
</dbReference>
<dbReference type="EMBL" id="QRXG01000001">
    <property type="protein sequence ID" value="RGT84654.1"/>
    <property type="molecule type" value="Genomic_DNA"/>
</dbReference>
<dbReference type="InterPro" id="IPR027417">
    <property type="entry name" value="P-loop_NTPase"/>
</dbReference>
<proteinExistence type="predicted"/>
<dbReference type="Pfam" id="PF09820">
    <property type="entry name" value="AAA-ATPase_like"/>
    <property type="match status" value="1"/>
</dbReference>
<dbReference type="PANTHER" id="PTHR34825">
    <property type="entry name" value="CONSERVED PROTEIN, WITH A WEAK D-GALACTARATE DEHYDRATASE/ALTRONATE HYDROLASE DOMAIN"/>
    <property type="match status" value="1"/>
</dbReference>
<dbReference type="InterPro" id="IPR012547">
    <property type="entry name" value="PDDEXK_9"/>
</dbReference>
<dbReference type="InterPro" id="IPR018631">
    <property type="entry name" value="AAA-ATPase-like_dom"/>
</dbReference>
<evidence type="ECO:0000313" key="4">
    <source>
        <dbReference type="Proteomes" id="UP000266066"/>
    </source>
</evidence>
<gene>
    <name evidence="3" type="ORF">DWX06_00475</name>
    <name evidence="2" type="ORF">DWY38_12645</name>
</gene>
<dbReference type="Proteomes" id="UP000284296">
    <property type="component" value="Unassembled WGS sequence"/>
</dbReference>
<dbReference type="AlphaFoldDB" id="A0A395UVV6"/>
<reference evidence="4 5" key="1">
    <citation type="submission" date="2018-08" db="EMBL/GenBank/DDBJ databases">
        <title>A genome reference for cultivated species of the human gut microbiota.</title>
        <authorList>
            <person name="Zou Y."/>
            <person name="Xue W."/>
            <person name="Luo G."/>
        </authorList>
    </citation>
    <scope>NUCLEOTIDE SEQUENCE [LARGE SCALE GENOMIC DNA]</scope>
    <source>
        <strain evidence="3 5">AF18-16LB</strain>
        <strain evidence="2 4">AF25-15</strain>
    </source>
</reference>
<dbReference type="Pfam" id="PF08011">
    <property type="entry name" value="PDDEXK_9"/>
    <property type="match status" value="1"/>
</dbReference>
<sequence>MNLLNLPVGVSDFAEIRNNNYYYIDKSGLIEELLESTGTKVTLITRPRRFGKTLAMSMLENFFDIQKDSKRMFEELEISKRQDLCAEWLNQWPTVFISFRQVDGLDFAGAYGMLTMVLADLYNKYLYLLDDDRITEFQRKIFTNLANGHGSEKEVKNSLILLTSIMQQHYGKPVILLIDEYDVPVAKANSHGYYNEMLDVMKGLMQALKDNQSLRFAVITGCLKIAKESIFTGTNNFVSDSITDSRLNEYFGFVQSEVDRIIIDAAIEDKAGSIKEWYDGYHFGKFDVYCPWDVMNYLLELQRNPNAKPVSYWKNTSDNAIIRSFIDYAGNNITKKLETLMAGGCIIQRIDESLTYDYLHSSEDNLWSMLYLTGYLTKVSDDYYDGELQNGELALMIPNAEIKEIFETTVIKWFDDSAKKWNRNELFDAVWSGDSEKLTSEMTTLLRKTISYHDYKEDFYHAFLAGIFTGAGYMVESNKEHGEGRSDVVVYDSVNGRVAIFEAKYTKSLNSMECECNNALQQIDDRMYAKEYEDDYDQILCYGISFFKKRCMVKKK</sequence>
<evidence type="ECO:0000313" key="5">
    <source>
        <dbReference type="Proteomes" id="UP000284296"/>
    </source>
</evidence>
<evidence type="ECO:0000313" key="3">
    <source>
        <dbReference type="EMBL" id="RGT84654.1"/>
    </source>
</evidence>
<dbReference type="Proteomes" id="UP000266066">
    <property type="component" value="Unassembled WGS sequence"/>
</dbReference>
<evidence type="ECO:0000259" key="1">
    <source>
        <dbReference type="Pfam" id="PF09820"/>
    </source>
</evidence>
<dbReference type="RefSeq" id="WP_118003666.1">
    <property type="nucleotide sequence ID" value="NZ_QRUJ01000015.1"/>
</dbReference>
<feature type="domain" description="AAA-ATPase-like" evidence="1">
    <location>
        <begin position="7"/>
        <end position="231"/>
    </location>
</feature>